<feature type="transmembrane region" description="Helical" evidence="8">
    <location>
        <begin position="1084"/>
        <end position="1105"/>
    </location>
</feature>
<proteinExistence type="predicted"/>
<feature type="compositionally biased region" description="Low complexity" evidence="7">
    <location>
        <begin position="69"/>
        <end position="80"/>
    </location>
</feature>
<keyword evidence="2 8" id="KW-0812">Transmembrane</keyword>
<feature type="transmembrane region" description="Helical" evidence="8">
    <location>
        <begin position="1002"/>
        <end position="1026"/>
    </location>
</feature>
<dbReference type="InterPro" id="IPR026961">
    <property type="entry name" value="PGG_dom"/>
</dbReference>
<dbReference type="AlphaFoldDB" id="A0A8T0G677"/>
<keyword evidence="3" id="KW-0677">Repeat</keyword>
<organism evidence="10 11">
    <name type="scientific">Ceratodon purpureus</name>
    <name type="common">Fire moss</name>
    <name type="synonym">Dicranum purpureum</name>
    <dbReference type="NCBI Taxonomy" id="3225"/>
    <lineage>
        <taxon>Eukaryota</taxon>
        <taxon>Viridiplantae</taxon>
        <taxon>Streptophyta</taxon>
        <taxon>Embryophyta</taxon>
        <taxon>Bryophyta</taxon>
        <taxon>Bryophytina</taxon>
        <taxon>Bryopsida</taxon>
        <taxon>Dicranidae</taxon>
        <taxon>Pseudoditrichales</taxon>
        <taxon>Ditrichaceae</taxon>
        <taxon>Ceratodon</taxon>
    </lineage>
</organism>
<evidence type="ECO:0000259" key="9">
    <source>
        <dbReference type="Pfam" id="PF13962"/>
    </source>
</evidence>
<feature type="domain" description="PGG" evidence="9">
    <location>
        <begin position="958"/>
        <end position="1072"/>
    </location>
</feature>
<keyword evidence="5" id="KW-0040">ANK repeat</keyword>
<comment type="caution">
    <text evidence="10">The sequence shown here is derived from an EMBL/GenBank/DDBJ whole genome shotgun (WGS) entry which is preliminary data.</text>
</comment>
<dbReference type="Gene3D" id="1.25.40.20">
    <property type="entry name" value="Ankyrin repeat-containing domain"/>
    <property type="match status" value="1"/>
</dbReference>
<comment type="subcellular location">
    <subcellularLocation>
        <location evidence="1">Membrane</location>
        <topology evidence="1">Multi-pass membrane protein</topology>
    </subcellularLocation>
</comment>
<evidence type="ECO:0000313" key="10">
    <source>
        <dbReference type="EMBL" id="KAG0554431.1"/>
    </source>
</evidence>
<gene>
    <name evidence="10" type="ORF">KC19_12G091200</name>
</gene>
<reference evidence="10" key="1">
    <citation type="submission" date="2020-06" db="EMBL/GenBank/DDBJ databases">
        <title>WGS assembly of Ceratodon purpureus strain R40.</title>
        <authorList>
            <person name="Carey S.B."/>
            <person name="Jenkins J."/>
            <person name="Shu S."/>
            <person name="Lovell J.T."/>
            <person name="Sreedasyam A."/>
            <person name="Maumus F."/>
            <person name="Tiley G.P."/>
            <person name="Fernandez-Pozo N."/>
            <person name="Barry K."/>
            <person name="Chen C."/>
            <person name="Wang M."/>
            <person name="Lipzen A."/>
            <person name="Daum C."/>
            <person name="Saski C.A."/>
            <person name="Payton A.C."/>
            <person name="Mcbreen J.C."/>
            <person name="Conrad R.E."/>
            <person name="Kollar L.M."/>
            <person name="Olsson S."/>
            <person name="Huttunen S."/>
            <person name="Landis J.B."/>
            <person name="Wickett N.J."/>
            <person name="Johnson M.G."/>
            <person name="Rensing S.A."/>
            <person name="Grimwood J."/>
            <person name="Schmutz J."/>
            <person name="Mcdaniel S.F."/>
        </authorList>
    </citation>
    <scope>NUCLEOTIDE SEQUENCE</scope>
    <source>
        <strain evidence="10">R40</strain>
    </source>
</reference>
<keyword evidence="4 8" id="KW-1133">Transmembrane helix</keyword>
<dbReference type="EMBL" id="CM026433">
    <property type="protein sequence ID" value="KAG0554431.1"/>
    <property type="molecule type" value="Genomic_DNA"/>
</dbReference>
<evidence type="ECO:0000256" key="8">
    <source>
        <dbReference type="SAM" id="Phobius"/>
    </source>
</evidence>
<evidence type="ECO:0000256" key="4">
    <source>
        <dbReference type="ARBA" id="ARBA00022989"/>
    </source>
</evidence>
<dbReference type="InterPro" id="IPR002110">
    <property type="entry name" value="Ankyrin_rpt"/>
</dbReference>
<evidence type="ECO:0000256" key="3">
    <source>
        <dbReference type="ARBA" id="ARBA00022737"/>
    </source>
</evidence>
<evidence type="ECO:0000256" key="2">
    <source>
        <dbReference type="ARBA" id="ARBA00022692"/>
    </source>
</evidence>
<evidence type="ECO:0000256" key="5">
    <source>
        <dbReference type="ARBA" id="ARBA00023043"/>
    </source>
</evidence>
<evidence type="ECO:0000256" key="7">
    <source>
        <dbReference type="SAM" id="MobiDB-lite"/>
    </source>
</evidence>
<dbReference type="Proteomes" id="UP000822688">
    <property type="component" value="Chromosome 12"/>
</dbReference>
<dbReference type="InterPro" id="IPR036770">
    <property type="entry name" value="Ankyrin_rpt-contain_sf"/>
</dbReference>
<evidence type="ECO:0000313" key="11">
    <source>
        <dbReference type="Proteomes" id="UP000822688"/>
    </source>
</evidence>
<accession>A0A8T0G677</accession>
<dbReference type="PANTHER" id="PTHR24186:SF38">
    <property type="entry name" value="ANKYRIN REPEAT FAMILY PROTEIN"/>
    <property type="match status" value="1"/>
</dbReference>
<evidence type="ECO:0000256" key="1">
    <source>
        <dbReference type="ARBA" id="ARBA00004141"/>
    </source>
</evidence>
<dbReference type="GO" id="GO:0005886">
    <property type="term" value="C:plasma membrane"/>
    <property type="evidence" value="ECO:0007669"/>
    <property type="project" value="TreeGrafter"/>
</dbReference>
<dbReference type="Pfam" id="PF13962">
    <property type="entry name" value="PGG"/>
    <property type="match status" value="1"/>
</dbReference>
<keyword evidence="11" id="KW-1185">Reference proteome</keyword>
<dbReference type="SMART" id="SM00248">
    <property type="entry name" value="ANK"/>
    <property type="match status" value="3"/>
</dbReference>
<protein>
    <recommendedName>
        <fullName evidence="9">PGG domain-containing protein</fullName>
    </recommendedName>
</protein>
<name>A0A8T0G677_CERPU</name>
<feature type="transmembrane region" description="Helical" evidence="8">
    <location>
        <begin position="1046"/>
        <end position="1072"/>
    </location>
</feature>
<evidence type="ECO:0000256" key="6">
    <source>
        <dbReference type="ARBA" id="ARBA00023136"/>
    </source>
</evidence>
<keyword evidence="6 8" id="KW-0472">Membrane</keyword>
<sequence length="1179" mass="134294">MSEKDPTDQDALGVQCDAPPELPIPPAPDQGVHGAADNIFGLPEENRAACDHNLGDSTCDGDVRLPTASSHGSEQSSQEEISTKPVEDGLCEGIQLAALDDQDTLASREAKYLWKAAIGSKNVAELLKLLRENPMNLTNLERNGRKRGRTALHIAAECDNPDNLELANLILDQLLEFRQKSYTEEVFQGRFSWDRKKEFRTVGDYLRAVEKSSKKTAIELAKEGDPTENRMAICEKIIDTQNLTEAHVKIDRAVALRDMLKCDVEMLRNEAEEWLHKVIMIRDCTLLKKFLDRGRFLGLSALRMFNIWKCKDDSGRTMLHIAAMQGSFLLAKQLLDLARIWEDRGYIECIDPESGLTAFQMANDIIGNRSIAEYMKSTLELMKDELFLHPSFFEAYPRTLWCTGLALGWCDLLLDLLERNNHRLLLETYNGLTVLHVAIICKNHELVDEILEIFGAEKEISFGDSYYPSELTWKKMFQQKCCVHEHMFDVVVPQILQGNEHKKYRDSITAFKAIMEKRPRFIGSAMELIDYFIQIGNDDAFYNDVAIKMKAYDEKEAVVGDSDILHLIEDSEPFSSMKDLIKENWTVEWDKGYWVDVDFNFEVGPRFTLLKVHYACKHPLKFKKFLQSICSSKLFKSVYRYLHDAQGRTIFHIVLDHCNNQVRFPGRWILTEIFDDIEEFHKLAQDARGRTLNDILLVKNYLQNNISLQSIGVSYDFDYMKSCADAPLFDDNNDNNVIKTTDAESLGLFHYIPMNKDDYAIVFMHYYLATILKQTRVAQHILSIFLEKDPDQLKMKLFDFKAMPFIASSIGHQVTLLLLMEAKVDLTIPDASVRTVLHHAADPTLLEFADLLECPMVQYCFSTVMDLCGVQNKWNAEKMKTARIFPSRDSEKQSAVEKLESPIIMERKACISLLLQAGVDLSQEDMFRKAPTIAPNYDPNYQRWWYDMVLKDATEKKKSFNDAASALSVVAALVAATSYIGPLQPPMNYTQPDGLVHTSVKLVRMFMVTNSLAFYLAMTSVILAVVPSLPMPRESVLSEVKRAQHIVSFSLYLLLMAIVCIILSFAAASMVVMQDQYSFPGSDLLFFPTFLGCFLCFIAIVSFLIRVMKLTFYDSPVVRKIYEFSFTKFCEDVIQSCYAPLSSAKSAFQRPDLKKSSLSGKQVIFGRKDSSFSSGAWDY</sequence>
<feature type="region of interest" description="Disordered" evidence="7">
    <location>
        <begin position="61"/>
        <end position="86"/>
    </location>
</feature>
<dbReference type="PANTHER" id="PTHR24186">
    <property type="entry name" value="PROTEIN PHOSPHATASE 1 REGULATORY SUBUNIT"/>
    <property type="match status" value="1"/>
</dbReference>
<feature type="region of interest" description="Disordered" evidence="7">
    <location>
        <begin position="1"/>
        <end position="37"/>
    </location>
</feature>
<dbReference type="SUPFAM" id="SSF48403">
    <property type="entry name" value="Ankyrin repeat"/>
    <property type="match status" value="1"/>
</dbReference>